<gene>
    <name evidence="2" type="ORF">Lgee_1166</name>
</gene>
<organism evidence="2 3">
    <name type="scientific">Legionella geestiana</name>
    <dbReference type="NCBI Taxonomy" id="45065"/>
    <lineage>
        <taxon>Bacteria</taxon>
        <taxon>Pseudomonadati</taxon>
        <taxon>Pseudomonadota</taxon>
        <taxon>Gammaproteobacteria</taxon>
        <taxon>Legionellales</taxon>
        <taxon>Legionellaceae</taxon>
        <taxon>Legionella</taxon>
    </lineage>
</organism>
<dbReference type="InterPro" id="IPR027417">
    <property type="entry name" value="P-loop_NTPase"/>
</dbReference>
<comment type="caution">
    <text evidence="2">The sequence shown here is derived from an EMBL/GenBank/DDBJ whole genome shotgun (WGS) entry which is preliminary data.</text>
</comment>
<keyword evidence="3" id="KW-1185">Reference proteome</keyword>
<feature type="compositionally biased region" description="Basic residues" evidence="1">
    <location>
        <begin position="726"/>
        <end position="737"/>
    </location>
</feature>
<feature type="compositionally biased region" description="Low complexity" evidence="1">
    <location>
        <begin position="682"/>
        <end position="706"/>
    </location>
</feature>
<reference evidence="2 3" key="1">
    <citation type="submission" date="2015-11" db="EMBL/GenBank/DDBJ databases">
        <title>Genomic analysis of 38 Legionella species identifies large and diverse effector repertoires.</title>
        <authorList>
            <person name="Burstein D."/>
            <person name="Amaro F."/>
            <person name="Zusman T."/>
            <person name="Lifshitz Z."/>
            <person name="Cohen O."/>
            <person name="Gilbert J.A."/>
            <person name="Pupko T."/>
            <person name="Shuman H.A."/>
            <person name="Segal G."/>
        </authorList>
    </citation>
    <scope>NUCLEOTIDE SEQUENCE [LARGE SCALE GENOMIC DNA]</scope>
    <source>
        <strain evidence="2 3">ATCC 49504</strain>
    </source>
</reference>
<dbReference type="Proteomes" id="UP000054785">
    <property type="component" value="Unassembled WGS sequence"/>
</dbReference>
<evidence type="ECO:0000313" key="3">
    <source>
        <dbReference type="Proteomes" id="UP000054785"/>
    </source>
</evidence>
<feature type="region of interest" description="Disordered" evidence="1">
    <location>
        <begin position="682"/>
        <end position="747"/>
    </location>
</feature>
<evidence type="ECO:0000256" key="1">
    <source>
        <dbReference type="SAM" id="MobiDB-lite"/>
    </source>
</evidence>
<protein>
    <submittedName>
        <fullName evidence="2">Uncharacterized protein</fullName>
    </submittedName>
</protein>
<name>A0A0W0TWB4_9GAMM</name>
<sequence length="1362" mass="153422">MPKYYYWEDILDLTPEVEEECSKALDQIRNEQTKSAGLEELTGYNLYSVRAGYRKRLLFTVINVGGHDYLKFLELSLNHYEDSRIMKNPKLLKKFRKSRKKTSSETLTWESADDTQLKGVIHSDISEAPAPLRWYNHHLIALTGVQREVQNIAVPALISGLAGSGKTSTVLLSLPKLSTQYNAIVCIANTPLLRNDMQSAWNSLPQAMEPDSRVEFLTWLEWAERSGLNLSGKTLAGESEFKVWYRENVHKIARIARQHGVTPSKLVKAQKTSGTRQHDLQADAEASAIYQEMRIACGYTPEAYQALGTCFSLFSTGSADRQFVHEWLLPAWEKYCARAALVDPSFVQLEPGELDGLLVVEEAQDFSCRQLRDLLRFSGSKLQFIACAGEYQRLNDSLPFVNHLQQMVYEAGTELTRVVLPGSFRVPAVLEGAVQLLIDWSVFDAGGVQDKAQVRTFESTLGPHALPGSAHWFECDKIPADLLQSIRVFGANNPEFAVVTSPDPEHVDEARRVFGEDVFVTTIEAIKGMQFKTGVHYRLLDTPRAEHLCAAREAQQAEGASSSAYRPKNRRGNWQNATTYHRLFTAYTRFSERLIIMEASVGKYKTALLSNALRAKIPERMPLSLTHETVDTSPEAWAKRVRQFIRQGSIDTARRLFIEKCKGRPEEFTTLMARFERRVEPAMPAQPEAQPSSSSSSSSSTSSSSTDAHIVSPSKTPALPSVRPAASRRGKGPKRGMQRMSHANGTTEKQLLAKLFNPVDSEIAEIINQSDKKNPDLTRIFERLTKPVNLLPWISLEQFGMQFSLEPKAVRSSMMYWVFNYTSIGRSEYLEKLLKESPQLINALADYCRQLHLAKEPMFDARFSDLRYLILLRQKPGLCHKLLQAINTRAGFRKDSDTVIDVSLQHLPLVCHRICSNLYLLPQDEWESYIRAGEEWTLEWVGYLVHVLKERAAHARADWHKCAVSDDVMQQVRKFLGVGQPVGIPPGEDKNSPFLRMHKKARTCTSPLVMMKALNKELKNCGKNWFRPAYVELYVAREGIREAISRPALKASEPRVSSSAVSFFQGHSGAQSTIQQSGESRYQFPKDASTVTLETLFTPNADALREGRTSFLDWLCAGDSPVCQFTLVRLLTSVNSRLTEAFIEVLRQNVLAGNFDPKYLDVQCLAMIVDTDAGGYLIALFAQQLNVAPAELLQAIAAYYPKACDPWSQLLHFTLESEWNTHVTPGISEQPLYAMYPHVYARLQKLYSLANQRGKGLWDSCASSPFLRDNLLNALAFLKLPDSKISDCDRALVNRLSEQLEAMENTDIEAITALVGELRADPLLHPAGMLAGFIRAFCDHYLLVELRMKELESQYAQEHHSI</sequence>
<dbReference type="RefSeq" id="WP_135100416.1">
    <property type="nucleotide sequence ID" value="NZ_CP038271.1"/>
</dbReference>
<accession>A0A0W0TWB4</accession>
<dbReference type="STRING" id="45065.Lgee_1166"/>
<evidence type="ECO:0000313" key="2">
    <source>
        <dbReference type="EMBL" id="KTC99674.1"/>
    </source>
</evidence>
<dbReference type="EMBL" id="LNYC01000044">
    <property type="protein sequence ID" value="KTC99674.1"/>
    <property type="molecule type" value="Genomic_DNA"/>
</dbReference>
<proteinExistence type="predicted"/>
<dbReference type="SUPFAM" id="SSF52540">
    <property type="entry name" value="P-loop containing nucleoside triphosphate hydrolases"/>
    <property type="match status" value="1"/>
</dbReference>
<dbReference type="PATRIC" id="fig|45065.4.peg.1252"/>